<dbReference type="InterPro" id="IPR016187">
    <property type="entry name" value="CTDL_fold"/>
</dbReference>
<feature type="domain" description="C-type lectin" evidence="2">
    <location>
        <begin position="92"/>
        <end position="215"/>
    </location>
</feature>
<name>A0A8R1HZ53_CAEJA</name>
<accession>A0A8R1HZ53</accession>
<dbReference type="PANTHER" id="PTHR23124">
    <property type="entry name" value="C-TYPE LECTIN DOMAIN-CONTAINING PROTEIN-RELATED-RELATED"/>
    <property type="match status" value="1"/>
</dbReference>
<evidence type="ECO:0000259" key="2">
    <source>
        <dbReference type="PROSITE" id="PS50041"/>
    </source>
</evidence>
<dbReference type="PROSITE" id="PS50041">
    <property type="entry name" value="C_TYPE_LECTIN_2"/>
    <property type="match status" value="1"/>
</dbReference>
<dbReference type="Proteomes" id="UP000005237">
    <property type="component" value="Unassembled WGS sequence"/>
</dbReference>
<keyword evidence="4" id="KW-1185">Reference proteome</keyword>
<feature type="compositionally biased region" description="Basic and acidic residues" evidence="1">
    <location>
        <begin position="14"/>
        <end position="31"/>
    </location>
</feature>
<reference evidence="3" key="2">
    <citation type="submission" date="2022-06" db="UniProtKB">
        <authorList>
            <consortium name="EnsemblMetazoa"/>
        </authorList>
    </citation>
    <scope>IDENTIFICATION</scope>
    <source>
        <strain evidence="3">DF5081</strain>
    </source>
</reference>
<sequence length="246" mass="27288">MVLPQGRTPRKRTGTKENCARSRTSPKENRPKQNWYECELVQQRTTRSRTARVRTGERYYNDRPPVNDDNNGGDIVKEPVCEDGWKLFNRPSGGWCIKVFSDGLIGFGQSQAKCNVYGGTLSGIQNADEISYMNSEMSRLIPGARGSAWVGGARINSCIGKPMGGECGSNTAFHWTDKSATGIDGFLWNDRQPDNYKLLQDCMVLWNAEVPVVWSGGASWTTGRVDDFACDGIVISYICGKKPTLK</sequence>
<dbReference type="SUPFAM" id="SSF56436">
    <property type="entry name" value="C-type lectin-like"/>
    <property type="match status" value="1"/>
</dbReference>
<proteinExistence type="predicted"/>
<evidence type="ECO:0000256" key="1">
    <source>
        <dbReference type="SAM" id="MobiDB-lite"/>
    </source>
</evidence>
<reference evidence="4" key="1">
    <citation type="submission" date="2010-08" db="EMBL/GenBank/DDBJ databases">
        <authorList>
            <consortium name="Caenorhabditis japonica Sequencing Consortium"/>
            <person name="Wilson R.K."/>
        </authorList>
    </citation>
    <scope>NUCLEOTIDE SEQUENCE [LARGE SCALE GENOMIC DNA]</scope>
    <source>
        <strain evidence="4">DF5081</strain>
    </source>
</reference>
<evidence type="ECO:0000313" key="4">
    <source>
        <dbReference type="Proteomes" id="UP000005237"/>
    </source>
</evidence>
<feature type="region of interest" description="Disordered" evidence="1">
    <location>
        <begin position="1"/>
        <end position="34"/>
    </location>
</feature>
<organism evidence="3 4">
    <name type="scientific">Caenorhabditis japonica</name>
    <dbReference type="NCBI Taxonomy" id="281687"/>
    <lineage>
        <taxon>Eukaryota</taxon>
        <taxon>Metazoa</taxon>
        <taxon>Ecdysozoa</taxon>
        <taxon>Nematoda</taxon>
        <taxon>Chromadorea</taxon>
        <taxon>Rhabditida</taxon>
        <taxon>Rhabditina</taxon>
        <taxon>Rhabditomorpha</taxon>
        <taxon>Rhabditoidea</taxon>
        <taxon>Rhabditidae</taxon>
        <taxon>Peloderinae</taxon>
        <taxon>Caenorhabditis</taxon>
    </lineage>
</organism>
<dbReference type="InterPro" id="IPR001304">
    <property type="entry name" value="C-type_lectin-like"/>
</dbReference>
<dbReference type="CDD" id="cd00037">
    <property type="entry name" value="CLECT"/>
    <property type="match status" value="1"/>
</dbReference>
<dbReference type="SMART" id="SM00034">
    <property type="entry name" value="CLECT"/>
    <property type="match status" value="1"/>
</dbReference>
<dbReference type="AlphaFoldDB" id="A0A8R1HZ53"/>
<dbReference type="Gene3D" id="3.10.100.10">
    <property type="entry name" value="Mannose-Binding Protein A, subunit A"/>
    <property type="match status" value="1"/>
</dbReference>
<evidence type="ECO:0000313" key="3">
    <source>
        <dbReference type="EnsemblMetazoa" id="CJA10251.1"/>
    </source>
</evidence>
<dbReference type="InterPro" id="IPR016186">
    <property type="entry name" value="C-type_lectin-like/link_sf"/>
</dbReference>
<dbReference type="EnsemblMetazoa" id="CJA10251.1">
    <property type="protein sequence ID" value="CJA10251.1"/>
    <property type="gene ID" value="WBGene00129455"/>
</dbReference>
<protein>
    <submittedName>
        <fullName evidence="3">C-type lectin domain-containing protein</fullName>
    </submittedName>
</protein>